<feature type="transmembrane region" description="Helical" evidence="3">
    <location>
        <begin position="64"/>
        <end position="87"/>
    </location>
</feature>
<name>A0ABD5WZE2_9EURY</name>
<reference evidence="5 6" key="1">
    <citation type="journal article" date="2019" name="Int. J. Syst. Evol. Microbiol.">
        <title>The Global Catalogue of Microorganisms (GCM) 10K type strain sequencing project: providing services to taxonomists for standard genome sequencing and annotation.</title>
        <authorList>
            <consortium name="The Broad Institute Genomics Platform"/>
            <consortium name="The Broad Institute Genome Sequencing Center for Infectious Disease"/>
            <person name="Wu L."/>
            <person name="Ma J."/>
        </authorList>
    </citation>
    <scope>NUCLEOTIDE SEQUENCE [LARGE SCALE GENOMIC DNA]</scope>
    <source>
        <strain evidence="5 6">DT55</strain>
    </source>
</reference>
<accession>A0ABD5WZE2</accession>
<dbReference type="InterPro" id="IPR002550">
    <property type="entry name" value="CNNM"/>
</dbReference>
<dbReference type="Proteomes" id="UP001596388">
    <property type="component" value="Unassembled WGS sequence"/>
</dbReference>
<evidence type="ECO:0000259" key="4">
    <source>
        <dbReference type="PROSITE" id="PS51846"/>
    </source>
</evidence>
<dbReference type="Pfam" id="PF01595">
    <property type="entry name" value="CNNM"/>
    <property type="match status" value="1"/>
</dbReference>
<keyword evidence="3" id="KW-0812">Transmembrane</keyword>
<dbReference type="AlphaFoldDB" id="A0ABD5WZE2"/>
<keyword evidence="3" id="KW-1133">Transmembrane helix</keyword>
<comment type="caution">
    <text evidence="5">The sequence shown here is derived from an EMBL/GenBank/DDBJ whole genome shotgun (WGS) entry which is preliminary data.</text>
</comment>
<proteinExistence type="predicted"/>
<evidence type="ECO:0000256" key="3">
    <source>
        <dbReference type="SAM" id="Phobius"/>
    </source>
</evidence>
<feature type="transmembrane region" description="Helical" evidence="3">
    <location>
        <begin position="131"/>
        <end position="149"/>
    </location>
</feature>
<evidence type="ECO:0000313" key="6">
    <source>
        <dbReference type="Proteomes" id="UP001596388"/>
    </source>
</evidence>
<gene>
    <name evidence="5" type="ORF">ACFQKD_16885</name>
</gene>
<evidence type="ECO:0000256" key="1">
    <source>
        <dbReference type="ARBA" id="ARBA00022737"/>
    </source>
</evidence>
<sequence length="173" mass="18557">MELLRSPTGLSLVAIVVLVGLSAFFSSSETAIFTLPDEWIDEHANSGDPDGATLRDLRDDPHRLLVTILVGNNVVNVAIASLTTVLATEYLPDGMGVTVATIAASFLILIFGEIVPKSYGLARATEWAETVARPLAIVELLLYPLVFVFDRITRGLTAVIGGEADIETPYTDE</sequence>
<keyword evidence="6" id="KW-1185">Reference proteome</keyword>
<protein>
    <submittedName>
        <fullName evidence="5">CNNM domain-containing protein</fullName>
    </submittedName>
</protein>
<dbReference type="PROSITE" id="PS51846">
    <property type="entry name" value="CNNM"/>
    <property type="match status" value="1"/>
</dbReference>
<dbReference type="PANTHER" id="PTHR22777">
    <property type="entry name" value="HEMOLYSIN-RELATED"/>
    <property type="match status" value="1"/>
</dbReference>
<evidence type="ECO:0000313" key="5">
    <source>
        <dbReference type="EMBL" id="MFC7098984.1"/>
    </source>
</evidence>
<organism evidence="5 6">
    <name type="scientific">Halobaculum marinum</name>
    <dbReference type="NCBI Taxonomy" id="3031996"/>
    <lineage>
        <taxon>Archaea</taxon>
        <taxon>Methanobacteriati</taxon>
        <taxon>Methanobacteriota</taxon>
        <taxon>Stenosarchaea group</taxon>
        <taxon>Halobacteria</taxon>
        <taxon>Halobacteriales</taxon>
        <taxon>Haloferacaceae</taxon>
        <taxon>Halobaculum</taxon>
    </lineage>
</organism>
<dbReference type="PANTHER" id="PTHR22777:SF17">
    <property type="entry name" value="UPF0053 PROTEIN SLL0260"/>
    <property type="match status" value="1"/>
</dbReference>
<keyword evidence="1" id="KW-0677">Repeat</keyword>
<keyword evidence="2" id="KW-0129">CBS domain</keyword>
<evidence type="ECO:0000256" key="2">
    <source>
        <dbReference type="ARBA" id="ARBA00023122"/>
    </source>
</evidence>
<dbReference type="GeneID" id="79271629"/>
<dbReference type="RefSeq" id="WP_276239460.1">
    <property type="nucleotide sequence ID" value="NZ_CP119990.1"/>
</dbReference>
<dbReference type="EMBL" id="JBHTAG010000004">
    <property type="protein sequence ID" value="MFC7098984.1"/>
    <property type="molecule type" value="Genomic_DNA"/>
</dbReference>
<feature type="domain" description="CNNM transmembrane" evidence="4">
    <location>
        <begin position="4"/>
        <end position="173"/>
    </location>
</feature>
<feature type="transmembrane region" description="Helical" evidence="3">
    <location>
        <begin position="94"/>
        <end position="111"/>
    </location>
</feature>
<keyword evidence="3" id="KW-0472">Membrane</keyword>